<dbReference type="PANTHER" id="PTHR21310:SF15">
    <property type="entry name" value="AMINOGLYCOSIDE PHOSPHOTRANSFERASE DOMAIN-CONTAINING PROTEIN"/>
    <property type="match status" value="1"/>
</dbReference>
<dbReference type="InterPro" id="IPR002575">
    <property type="entry name" value="Aminoglycoside_PTrfase"/>
</dbReference>
<evidence type="ECO:0000259" key="1">
    <source>
        <dbReference type="Pfam" id="PF01636"/>
    </source>
</evidence>
<protein>
    <recommendedName>
        <fullName evidence="1">Aminoglycoside phosphotransferase domain-containing protein</fullName>
    </recommendedName>
</protein>
<reference evidence="2" key="1">
    <citation type="journal article" date="2021" name="IMA Fungus">
        <title>Genomic characterization of three marine fungi, including Emericellopsis atlantica sp. nov. with signatures of a generalist lifestyle and marine biomass degradation.</title>
        <authorList>
            <person name="Hagestad O.C."/>
            <person name="Hou L."/>
            <person name="Andersen J.H."/>
            <person name="Hansen E.H."/>
            <person name="Altermark B."/>
            <person name="Li C."/>
            <person name="Kuhnert E."/>
            <person name="Cox R.J."/>
            <person name="Crous P.W."/>
            <person name="Spatafora J.W."/>
            <person name="Lail K."/>
            <person name="Amirebrahimi M."/>
            <person name="Lipzen A."/>
            <person name="Pangilinan J."/>
            <person name="Andreopoulos W."/>
            <person name="Hayes R.D."/>
            <person name="Ng V."/>
            <person name="Grigoriev I.V."/>
            <person name="Jackson S.A."/>
            <person name="Sutton T.D.S."/>
            <person name="Dobson A.D.W."/>
            <person name="Rama T."/>
        </authorList>
    </citation>
    <scope>NUCLEOTIDE SEQUENCE</scope>
    <source>
        <strain evidence="2">TRa018bII</strain>
    </source>
</reference>
<sequence>MGGMHVHLRIMFVDGTVWLARILRLNSTSFTDRLSNQILESECATLKWLETARIPAPRLHHYGFRHDKLNRIGVAYMLIDELLGRPLTQLQPSEGEKRKVFTDLAEILSTLSSYPFEQIGSLKFDSHGSIHVGPVAGDRTGTLSPMGPFSDATHYYSAWAEEYLRLISDHQLFIDYPVNAYLIFRYLHILAIKGKFNDIESSLDLGPFYLKHMDDKGDHVFVDEKYNITGIIDWSFARIVPAYEAFGPSLVTADMNDIFSGNVRASRDDKLLAQALPANGSHLRRFVNSDGRVRRLTFALGMGMNLTWAEALCIFKGIMTQSCGNVNDFEWKTWRRDRLVEWADDERLVVLSREEEYIQQICRHNPIVSLAQNEVPRFATCSFEQCSRPSVRGKSCSSCMRHLCMKHQSRHFHLCLPTSELDDEAWEKTITDEITKLLVKTNIGALCDAATSLNQGKSCNFTPGQFIGSGAIMGCANYHAWITFNDGEKWIVRIPRVPYSDIPSKLIEYLVDSEYATLKFLEQTKIPTAKVFGYGLASDPDNLVGVSYIFMEAVPGAPYQAHNANLEQKRHVLSQVGEILIEISKHPFQTSGSLILDDGKVVVSDAASDRFVSLGQHGPYDTALDYFTSMAEQHLDIIADGQEYFQYPKEAYLFFRILRDQAVAKLIVREKSSAFYLKHVDDKGDHLLIDEDYNITGIIDWQFARTVPACEAFGPSLITASLNKLCSNASGLTNDDIFLARQFEMKGRADLANYMSIDELVRRFIFGLASGLYRSEVLGILEGVLKVCGKECTDIEGWIAKEWEVCKVDPRCDKIEALIQENTKPWAID</sequence>
<dbReference type="InterPro" id="IPR011009">
    <property type="entry name" value="Kinase-like_dom_sf"/>
</dbReference>
<organism evidence="2 3">
    <name type="scientific">Amylocarpus encephaloides</name>
    <dbReference type="NCBI Taxonomy" id="45428"/>
    <lineage>
        <taxon>Eukaryota</taxon>
        <taxon>Fungi</taxon>
        <taxon>Dikarya</taxon>
        <taxon>Ascomycota</taxon>
        <taxon>Pezizomycotina</taxon>
        <taxon>Leotiomycetes</taxon>
        <taxon>Helotiales</taxon>
        <taxon>Helotiales incertae sedis</taxon>
        <taxon>Amylocarpus</taxon>
    </lineage>
</organism>
<keyword evidence="3" id="KW-1185">Reference proteome</keyword>
<name>A0A9P7Y641_9HELO</name>
<dbReference type="Proteomes" id="UP000824998">
    <property type="component" value="Unassembled WGS sequence"/>
</dbReference>
<comment type="caution">
    <text evidence="2">The sequence shown here is derived from an EMBL/GenBank/DDBJ whole genome shotgun (WGS) entry which is preliminary data.</text>
</comment>
<dbReference type="Pfam" id="PF01636">
    <property type="entry name" value="APH"/>
    <property type="match status" value="2"/>
</dbReference>
<accession>A0A9P7Y641</accession>
<dbReference type="EMBL" id="MU252256">
    <property type="protein sequence ID" value="KAG9227991.1"/>
    <property type="molecule type" value="Genomic_DNA"/>
</dbReference>
<dbReference type="InterPro" id="IPR051678">
    <property type="entry name" value="AGP_Transferase"/>
</dbReference>
<proteinExistence type="predicted"/>
<dbReference type="SUPFAM" id="SSF56112">
    <property type="entry name" value="Protein kinase-like (PK-like)"/>
    <property type="match status" value="2"/>
</dbReference>
<evidence type="ECO:0000313" key="3">
    <source>
        <dbReference type="Proteomes" id="UP000824998"/>
    </source>
</evidence>
<dbReference type="PANTHER" id="PTHR21310">
    <property type="entry name" value="AMINOGLYCOSIDE PHOSPHOTRANSFERASE-RELATED-RELATED"/>
    <property type="match status" value="1"/>
</dbReference>
<feature type="domain" description="Aminoglycoside phosphotransferase" evidence="1">
    <location>
        <begin position="481"/>
        <end position="711"/>
    </location>
</feature>
<evidence type="ECO:0000313" key="2">
    <source>
        <dbReference type="EMBL" id="KAG9227991.1"/>
    </source>
</evidence>
<dbReference type="AlphaFoldDB" id="A0A9P7Y641"/>
<dbReference type="OrthoDB" id="5327538at2759"/>
<dbReference type="SUPFAM" id="SSF118310">
    <property type="entry name" value="AN1-like Zinc finger"/>
    <property type="match status" value="1"/>
</dbReference>
<feature type="domain" description="Aminoglycoside phosphotransferase" evidence="1">
    <location>
        <begin position="39"/>
        <end position="250"/>
    </location>
</feature>
<gene>
    <name evidence="2" type="ORF">BJ875DRAFT_508735</name>
</gene>
<dbReference type="InterPro" id="IPR035896">
    <property type="entry name" value="AN1-like_Znf"/>
</dbReference>